<feature type="domain" description="Prohead serine protease" evidence="7">
    <location>
        <begin position="16"/>
        <end position="138"/>
    </location>
</feature>
<protein>
    <submittedName>
        <fullName evidence="8">Major capsid protein</fullName>
    </submittedName>
</protein>
<keyword evidence="4" id="KW-0118">Viral capsid assembly</keyword>
<dbReference type="EMBL" id="BK014726">
    <property type="protein sequence ID" value="DAD72775.1"/>
    <property type="molecule type" value="Genomic_DNA"/>
</dbReference>
<keyword evidence="3" id="KW-0378">Hydrolase</keyword>
<evidence type="ECO:0000256" key="1">
    <source>
        <dbReference type="ARBA" id="ARBA00022612"/>
    </source>
</evidence>
<sequence length="636" mass="70415">MEENHGMSKHPKYDFAGYVTRNDTRCTDGVIIRHGAFAANDGQKVPLVWSHDHSTPENIIGHVLLHNANDGVYGQGFFNKTEMAQQAKELVNHGDIWHMSIGANRIKRTPSNDVIHGNIYEVSLVVAGANPGAVITEVLQHSQNPEEGETIIMESDQIIHSADDVLVGQERISLFDRIQHADEGEATNIVDGVLATLNPDQQEAVAILVEASTDSALENFENEVAEKFDAAVDSEVREILQDLAEGDDDEEEIQQSALGGNTMHYNAFQNVANNTDEIRHSLESAFEDAKKSGRRVSQVLSEIQDGDTLQHSMNNLDLLFPDHALQGGIQVLYSPNTATEHILSKVTKVPTAFVKSLMTDLTNLSDEQLRAKGYIKGKEKKEQIIGFLSRKTDPQTIYKKQSIDRDDLIDISQQLDVAAFFRQEMRIKLNDEIAQAIMVSDGRETGSDDKIKEDKIRPISKDEDFYTIKAKYNPNAMLDVFEIVAEQKTKMLGSGTPTLYVNPLFLTKLRFLRNKNGNWVFGGQQPATKEYLASLMGVADIVESNFIKEQEMIMVNLADYQIGTNKGGEVNSFEDFDIDFNKHKYLIETRLSGALVRAKAAVYFTPDESVAPKAHQADVQSQAAGAPAARAGVPGG</sequence>
<evidence type="ECO:0000256" key="6">
    <source>
        <dbReference type="SAM" id="MobiDB-lite"/>
    </source>
</evidence>
<dbReference type="GO" id="GO:0008233">
    <property type="term" value="F:peptidase activity"/>
    <property type="evidence" value="ECO:0007669"/>
    <property type="project" value="UniProtKB-KW"/>
</dbReference>
<feature type="region of interest" description="Disordered" evidence="6">
    <location>
        <begin position="617"/>
        <end position="636"/>
    </location>
</feature>
<evidence type="ECO:0000256" key="3">
    <source>
        <dbReference type="ARBA" id="ARBA00022801"/>
    </source>
</evidence>
<evidence type="ECO:0000256" key="2">
    <source>
        <dbReference type="ARBA" id="ARBA00022670"/>
    </source>
</evidence>
<dbReference type="GO" id="GO:0046797">
    <property type="term" value="P:viral procapsid maturation"/>
    <property type="evidence" value="ECO:0007669"/>
    <property type="project" value="UniProtKB-KW"/>
</dbReference>
<organism evidence="8">
    <name type="scientific">Siphoviridae sp. ctYBm1</name>
    <dbReference type="NCBI Taxonomy" id="2826374"/>
    <lineage>
        <taxon>Viruses</taxon>
        <taxon>Duplodnaviria</taxon>
        <taxon>Heunggongvirae</taxon>
        <taxon>Uroviricota</taxon>
        <taxon>Caudoviricetes</taxon>
    </lineage>
</organism>
<feature type="compositionally biased region" description="Low complexity" evidence="6">
    <location>
        <begin position="623"/>
        <end position="636"/>
    </location>
</feature>
<evidence type="ECO:0000256" key="5">
    <source>
        <dbReference type="ARBA" id="ARBA00023045"/>
    </source>
</evidence>
<keyword evidence="1" id="KW-1188">Viral release from host cell</keyword>
<reference evidence="8" key="1">
    <citation type="journal article" date="2021" name="Proc. Natl. Acad. Sci. U.S.A.">
        <title>A Catalog of Tens of Thousands of Viruses from Human Metagenomes Reveals Hidden Associations with Chronic Diseases.</title>
        <authorList>
            <person name="Tisza M.J."/>
            <person name="Buck C.B."/>
        </authorList>
    </citation>
    <scope>NUCLEOTIDE SEQUENCE</scope>
    <source>
        <strain evidence="8">CtYBm1</strain>
    </source>
</reference>
<evidence type="ECO:0000256" key="4">
    <source>
        <dbReference type="ARBA" id="ARBA00022950"/>
    </source>
</evidence>
<evidence type="ECO:0000313" key="8">
    <source>
        <dbReference type="EMBL" id="DAD72775.1"/>
    </source>
</evidence>
<evidence type="ECO:0000259" key="7">
    <source>
        <dbReference type="Pfam" id="PF04586"/>
    </source>
</evidence>
<dbReference type="InterPro" id="IPR054613">
    <property type="entry name" value="Peptidase_S78_dom"/>
</dbReference>
<keyword evidence="5" id="KW-1273">Viral capsid maturation</keyword>
<accession>A0A8S5LSF2</accession>
<dbReference type="Gene3D" id="3.30.2400.10">
    <property type="entry name" value="Major capsid protein gp5"/>
    <property type="match status" value="1"/>
</dbReference>
<keyword evidence="2" id="KW-0645">Protease</keyword>
<dbReference type="Pfam" id="PF04586">
    <property type="entry name" value="Peptidase_S78"/>
    <property type="match status" value="1"/>
</dbReference>
<dbReference type="GO" id="GO:0006508">
    <property type="term" value="P:proteolysis"/>
    <property type="evidence" value="ECO:0007669"/>
    <property type="project" value="UniProtKB-KW"/>
</dbReference>
<dbReference type="SUPFAM" id="SSF56563">
    <property type="entry name" value="Major capsid protein gp5"/>
    <property type="match status" value="1"/>
</dbReference>
<dbReference type="Gene3D" id="3.30.2320.10">
    <property type="entry name" value="hypothetical protein PF0899 domain"/>
    <property type="match status" value="1"/>
</dbReference>
<name>A0A8S5LSF2_9CAUD</name>
<proteinExistence type="predicted"/>